<feature type="region of interest" description="Disordered" evidence="8">
    <location>
        <begin position="233"/>
        <end position="273"/>
    </location>
</feature>
<comment type="similarity">
    <text evidence="3">Belongs to the telombin family.</text>
</comment>
<reference evidence="14" key="1">
    <citation type="submission" date="2016-11" db="UniProtKB">
        <authorList>
            <consortium name="WormBaseParasite"/>
        </authorList>
    </citation>
    <scope>IDENTIFICATION</scope>
</reference>
<dbReference type="InterPro" id="IPR032042">
    <property type="entry name" value="POT1PC"/>
</dbReference>
<dbReference type="GO" id="GO:0005634">
    <property type="term" value="C:nucleus"/>
    <property type="evidence" value="ECO:0007669"/>
    <property type="project" value="UniProtKB-SubCell"/>
</dbReference>
<evidence type="ECO:0000256" key="1">
    <source>
        <dbReference type="ARBA" id="ARBA00004123"/>
    </source>
</evidence>
<feature type="region of interest" description="Disordered" evidence="8">
    <location>
        <begin position="299"/>
        <end position="355"/>
    </location>
</feature>
<evidence type="ECO:0000256" key="6">
    <source>
        <dbReference type="ARBA" id="ARBA00023125"/>
    </source>
</evidence>
<evidence type="ECO:0000313" key="12">
    <source>
        <dbReference type="Proteomes" id="UP000095284"/>
    </source>
</evidence>
<dbReference type="GO" id="GO:0043047">
    <property type="term" value="F:single-stranded telomeric DNA binding"/>
    <property type="evidence" value="ECO:0007669"/>
    <property type="project" value="InterPro"/>
</dbReference>
<evidence type="ECO:0000256" key="7">
    <source>
        <dbReference type="ARBA" id="ARBA00023242"/>
    </source>
</evidence>
<protein>
    <submittedName>
        <fullName evidence="10">(pine wood nematode) hypothetical protein</fullName>
    </submittedName>
    <submittedName>
        <fullName evidence="14">POT1PC domain-containing protein</fullName>
    </submittedName>
</protein>
<evidence type="ECO:0000256" key="4">
    <source>
        <dbReference type="ARBA" id="ARBA00022454"/>
    </source>
</evidence>
<gene>
    <name evidence="10" type="ORF">BXYJ_LOCUS6218</name>
</gene>
<dbReference type="OrthoDB" id="2186770at2759"/>
<proteinExistence type="inferred from homology"/>
<keyword evidence="6" id="KW-0238">DNA-binding</keyword>
<dbReference type="Proteomes" id="UP000095284">
    <property type="component" value="Unplaced"/>
</dbReference>
<dbReference type="SMR" id="A0A1I7RZ91"/>
<evidence type="ECO:0000313" key="13">
    <source>
        <dbReference type="Proteomes" id="UP000659654"/>
    </source>
</evidence>
<dbReference type="EMBL" id="CAJFCV020000003">
    <property type="protein sequence ID" value="CAG9106722.1"/>
    <property type="molecule type" value="Genomic_DNA"/>
</dbReference>
<evidence type="ECO:0000313" key="11">
    <source>
        <dbReference type="EMBL" id="CAG9106722.1"/>
    </source>
</evidence>
<evidence type="ECO:0000256" key="2">
    <source>
        <dbReference type="ARBA" id="ARBA00004574"/>
    </source>
</evidence>
<feature type="domain" description="Protection of telomeres protein 1 ssDNA-binding" evidence="9">
    <location>
        <begin position="400"/>
        <end position="527"/>
    </location>
</feature>
<dbReference type="EMBL" id="CAJFDI010000003">
    <property type="protein sequence ID" value="CAD5220517.1"/>
    <property type="molecule type" value="Genomic_DNA"/>
</dbReference>
<organism evidence="12 14">
    <name type="scientific">Bursaphelenchus xylophilus</name>
    <name type="common">Pinewood nematode worm</name>
    <name type="synonym">Aphelenchoides xylophilus</name>
    <dbReference type="NCBI Taxonomy" id="6326"/>
    <lineage>
        <taxon>Eukaryota</taxon>
        <taxon>Metazoa</taxon>
        <taxon>Ecdysozoa</taxon>
        <taxon>Nematoda</taxon>
        <taxon>Chromadorea</taxon>
        <taxon>Rhabditida</taxon>
        <taxon>Tylenchina</taxon>
        <taxon>Tylenchomorpha</taxon>
        <taxon>Aphelenchoidea</taxon>
        <taxon>Aphelenchoididae</taxon>
        <taxon>Bursaphelenchus</taxon>
    </lineage>
</organism>
<evidence type="ECO:0000256" key="3">
    <source>
        <dbReference type="ARBA" id="ARBA00008442"/>
    </source>
</evidence>
<name>A0A1I7RZ91_BURXY</name>
<dbReference type="Pfam" id="PF16686">
    <property type="entry name" value="POT1PC"/>
    <property type="match status" value="1"/>
</dbReference>
<evidence type="ECO:0000256" key="5">
    <source>
        <dbReference type="ARBA" id="ARBA00022895"/>
    </source>
</evidence>
<evidence type="ECO:0000259" key="9">
    <source>
        <dbReference type="Pfam" id="PF16686"/>
    </source>
</evidence>
<keyword evidence="13" id="KW-1185">Reference proteome</keyword>
<dbReference type="Proteomes" id="UP000582659">
    <property type="component" value="Unassembled WGS sequence"/>
</dbReference>
<dbReference type="GO" id="GO:0000781">
    <property type="term" value="C:chromosome, telomeric region"/>
    <property type="evidence" value="ECO:0007669"/>
    <property type="project" value="UniProtKB-SubCell"/>
</dbReference>
<comment type="subcellular location">
    <subcellularLocation>
        <location evidence="2">Chromosome</location>
        <location evidence="2">Telomere</location>
    </subcellularLocation>
    <subcellularLocation>
        <location evidence="1">Nucleus</location>
    </subcellularLocation>
</comment>
<keyword evidence="4" id="KW-0158">Chromosome</keyword>
<reference evidence="11" key="2">
    <citation type="submission" date="2020-08" db="EMBL/GenBank/DDBJ databases">
        <authorList>
            <person name="Kikuchi T."/>
        </authorList>
    </citation>
    <scope>NUCLEOTIDE SEQUENCE</scope>
    <source>
        <strain evidence="10">Ka4C1</strain>
    </source>
</reference>
<dbReference type="Gene3D" id="2.40.50.140">
    <property type="entry name" value="Nucleic acid-binding proteins"/>
    <property type="match status" value="1"/>
</dbReference>
<evidence type="ECO:0000313" key="10">
    <source>
        <dbReference type="EMBL" id="CAD5220517.1"/>
    </source>
</evidence>
<dbReference type="SUPFAM" id="SSF50249">
    <property type="entry name" value="Nucleic acid-binding proteins"/>
    <property type="match status" value="1"/>
</dbReference>
<evidence type="ECO:0000313" key="14">
    <source>
        <dbReference type="WBParaSite" id="BXY_0606000.1"/>
    </source>
</evidence>
<evidence type="ECO:0000256" key="8">
    <source>
        <dbReference type="SAM" id="MobiDB-lite"/>
    </source>
</evidence>
<keyword evidence="7" id="KW-0539">Nucleus</keyword>
<dbReference type="AlphaFoldDB" id="A0A1I7RZ91"/>
<dbReference type="eggNOG" id="ENOG502SD9W">
    <property type="taxonomic scope" value="Eukaryota"/>
</dbReference>
<keyword evidence="5" id="KW-0779">Telomere</keyword>
<accession>A0A1I7RZ91</accession>
<dbReference type="WBParaSite" id="BXY_0606000.1">
    <property type="protein sequence ID" value="BXY_0606000.1"/>
    <property type="gene ID" value="BXY_0606000"/>
</dbReference>
<feature type="compositionally biased region" description="Low complexity" evidence="8">
    <location>
        <begin position="314"/>
        <end position="325"/>
    </location>
</feature>
<sequence length="539" mass="61076">MASTLRLKDLHTVEDAKFVVCGVVCVDGVVIPKGHDEAGEIQVSVNDGTIEKPIRCRLTFDPRKTYKGYITKGVVLCLRNVKIETDEQGPYMIVDPVASPLSRYYGFDLKRGDLNCIMAHGEVDGRETVISGEEWNRLQRVRKFMTERRPNLCINGTVPLFQVIVIPSRNPQPIKREVKAEQHSMITPSPSPPSHRIVRQQVHEMAKVEPKAENKSPPPAVLPIKEQVASPVYRIPKKSPPPLPTCDPVRQESGSRSANSTPPMENGNGNAVPYSQDVYQRELNAAQREAHREMNAIQMKASPVPTNQFNYGLSSSWQDDASQSQRPATTSPPQPNQYNNRQEYNNRRNGHQRERNMNTAQYNQDNGGMNSSWQRDFSQICRPTPKPQYDMNCLLTQMQYFLACRYYNIACQIVGVYDRNPSNVVLRVTDGTYIAGRTLVRVPLFDLDGTIDAELAHKYDGKLYDIDVYDEYSEQARLFSPGDLVVIVNVHTYLNTKGNEVLTVHRNGERFKRGIYELKPGSTVEQALTRNLQHFQQSD</sequence>
<dbReference type="InterPro" id="IPR012340">
    <property type="entry name" value="NA-bd_OB-fold"/>
</dbReference>
<feature type="compositionally biased region" description="Polar residues" evidence="8">
    <location>
        <begin position="252"/>
        <end position="269"/>
    </location>
</feature>
<feature type="compositionally biased region" description="Polar residues" evidence="8">
    <location>
        <begin position="304"/>
        <end position="313"/>
    </location>
</feature>
<dbReference type="Proteomes" id="UP000659654">
    <property type="component" value="Unassembled WGS sequence"/>
</dbReference>